<dbReference type="PANTHER" id="PTHR43531:SF11">
    <property type="entry name" value="METHYL-ACCEPTING CHEMOTAXIS PROTEIN 3"/>
    <property type="match status" value="1"/>
</dbReference>
<keyword evidence="1" id="KW-0145">Chemotaxis</keyword>
<keyword evidence="6" id="KW-1185">Reference proteome</keyword>
<gene>
    <name evidence="5" type="ORF">SMD31_11165</name>
</gene>
<reference evidence="5 6" key="1">
    <citation type="journal article" date="2013" name="Antonie Van Leeuwenhoek">
        <title>Dongia rigui sp. nov., isolated from freshwater of a large wetland in Korea.</title>
        <authorList>
            <person name="Baik K.S."/>
            <person name="Hwang Y.M."/>
            <person name="Choi J.S."/>
            <person name="Kwon J."/>
            <person name="Seong C.N."/>
        </authorList>
    </citation>
    <scope>NUCLEOTIDE SEQUENCE [LARGE SCALE GENOMIC DNA]</scope>
    <source>
        <strain evidence="5 6">04SU4-P</strain>
    </source>
</reference>
<dbReference type="Pfam" id="PF00015">
    <property type="entry name" value="MCPsignal"/>
    <property type="match status" value="1"/>
</dbReference>
<dbReference type="InterPro" id="IPR004090">
    <property type="entry name" value="Chemotax_Me-accpt_rcpt"/>
</dbReference>
<evidence type="ECO:0000256" key="3">
    <source>
        <dbReference type="PROSITE-ProRule" id="PRU00284"/>
    </source>
</evidence>
<dbReference type="EMBL" id="JAXCLX010000001">
    <property type="protein sequence ID" value="MDY0872489.1"/>
    <property type="molecule type" value="Genomic_DNA"/>
</dbReference>
<dbReference type="RefSeq" id="WP_320500917.1">
    <property type="nucleotide sequence ID" value="NZ_JAXCLX010000001.1"/>
</dbReference>
<comment type="caution">
    <text evidence="5">The sequence shown here is derived from an EMBL/GenBank/DDBJ whole genome shotgun (WGS) entry which is preliminary data.</text>
</comment>
<dbReference type="PRINTS" id="PR00260">
    <property type="entry name" value="CHEMTRNSDUCR"/>
</dbReference>
<dbReference type="PROSITE" id="PS50111">
    <property type="entry name" value="CHEMOTAXIS_TRANSDUC_2"/>
    <property type="match status" value="1"/>
</dbReference>
<dbReference type="SUPFAM" id="SSF58104">
    <property type="entry name" value="Methyl-accepting chemotaxis protein (MCP) signaling domain"/>
    <property type="match status" value="1"/>
</dbReference>
<proteinExistence type="inferred from homology"/>
<protein>
    <submittedName>
        <fullName evidence="5">Methyl-accepting chemotaxis protein</fullName>
    </submittedName>
</protein>
<comment type="similarity">
    <text evidence="2">Belongs to the methyl-accepting chemotaxis (MCP) protein family.</text>
</comment>
<evidence type="ECO:0000256" key="2">
    <source>
        <dbReference type="ARBA" id="ARBA00029447"/>
    </source>
</evidence>
<accession>A0ABU5DYT2</accession>
<evidence type="ECO:0000259" key="4">
    <source>
        <dbReference type="PROSITE" id="PS50111"/>
    </source>
</evidence>
<dbReference type="Proteomes" id="UP001271769">
    <property type="component" value="Unassembled WGS sequence"/>
</dbReference>
<dbReference type="Gene3D" id="1.10.287.950">
    <property type="entry name" value="Methyl-accepting chemotaxis protein"/>
    <property type="match status" value="1"/>
</dbReference>
<dbReference type="InterPro" id="IPR051310">
    <property type="entry name" value="MCP_chemotaxis"/>
</dbReference>
<feature type="domain" description="Methyl-accepting transducer" evidence="4">
    <location>
        <begin position="1"/>
        <end position="76"/>
    </location>
</feature>
<sequence>MTQPERIIELSRQVSDVAESKINEINTITRETRILALNALIESARAGESGRGFGVVANEVKTISDRITQISRQLSSELAGAIAELVSLGQGLVHQVRGQRLSDLAFNMIEIIDRNLYERSCDVRWWATDAAAVDALASPSVESAAHASQRLGVILNAYTVYLDLWIADASGRVVASGRPQKYPKVLGSNVANTAWFKAAMATSSGDDYAAFDVERLALLDNAQVATYTTAIREGGAADGKPLGALGIFFDWQPQAQAIVQGSQLSAEERSFTRCLLLDAQHRIIAASDGQGILTETFPLVPKDKTGYFADGGRMIGYALTPGYETYRGLGWYGAIVQTVPAAG</sequence>
<name>A0ABU5DYT2_9PROT</name>
<organism evidence="5 6">
    <name type="scientific">Dongia rigui</name>
    <dbReference type="NCBI Taxonomy" id="940149"/>
    <lineage>
        <taxon>Bacteria</taxon>
        <taxon>Pseudomonadati</taxon>
        <taxon>Pseudomonadota</taxon>
        <taxon>Alphaproteobacteria</taxon>
        <taxon>Rhodospirillales</taxon>
        <taxon>Dongiaceae</taxon>
        <taxon>Dongia</taxon>
    </lineage>
</organism>
<evidence type="ECO:0000256" key="1">
    <source>
        <dbReference type="ARBA" id="ARBA00022500"/>
    </source>
</evidence>
<evidence type="ECO:0000313" key="5">
    <source>
        <dbReference type="EMBL" id="MDY0872489.1"/>
    </source>
</evidence>
<dbReference type="PANTHER" id="PTHR43531">
    <property type="entry name" value="PROTEIN ICFG"/>
    <property type="match status" value="1"/>
</dbReference>
<keyword evidence="3" id="KW-0807">Transducer</keyword>
<dbReference type="InterPro" id="IPR004089">
    <property type="entry name" value="MCPsignal_dom"/>
</dbReference>
<dbReference type="Gene3D" id="3.30.450.20">
    <property type="entry name" value="PAS domain"/>
    <property type="match status" value="1"/>
</dbReference>
<evidence type="ECO:0000313" key="6">
    <source>
        <dbReference type="Proteomes" id="UP001271769"/>
    </source>
</evidence>